<proteinExistence type="predicted"/>
<accession>A0A4Z1BHY3</accession>
<name>A0A4Z1BHY3_9FLAO</name>
<evidence type="ECO:0000256" key="1">
    <source>
        <dbReference type="SAM" id="Phobius"/>
    </source>
</evidence>
<comment type="caution">
    <text evidence="2">The sequence shown here is derived from an EMBL/GenBank/DDBJ whole genome shotgun (WGS) entry which is preliminary data.</text>
</comment>
<feature type="transmembrane region" description="Helical" evidence="1">
    <location>
        <begin position="348"/>
        <end position="367"/>
    </location>
</feature>
<dbReference type="InterPro" id="IPR036388">
    <property type="entry name" value="WH-like_DNA-bd_sf"/>
</dbReference>
<dbReference type="AlphaFoldDB" id="A0A4Z1BHY3"/>
<evidence type="ECO:0000313" key="2">
    <source>
        <dbReference type="EMBL" id="TGN21665.1"/>
    </source>
</evidence>
<dbReference type="InterPro" id="IPR019734">
    <property type="entry name" value="TPR_rpt"/>
</dbReference>
<dbReference type="GO" id="GO:0006355">
    <property type="term" value="P:regulation of DNA-templated transcription"/>
    <property type="evidence" value="ECO:0007669"/>
    <property type="project" value="InterPro"/>
</dbReference>
<organism evidence="2 3">
    <name type="scientific">Empedobacter tilapiae</name>
    <dbReference type="NCBI Taxonomy" id="2491114"/>
    <lineage>
        <taxon>Bacteria</taxon>
        <taxon>Pseudomonadati</taxon>
        <taxon>Bacteroidota</taxon>
        <taxon>Flavobacteriia</taxon>
        <taxon>Flavobacteriales</taxon>
        <taxon>Weeksellaceae</taxon>
        <taxon>Empedobacter</taxon>
    </lineage>
</organism>
<keyword evidence="1" id="KW-0812">Transmembrane</keyword>
<dbReference type="SUPFAM" id="SSF48452">
    <property type="entry name" value="TPR-like"/>
    <property type="match status" value="1"/>
</dbReference>
<protein>
    <submittedName>
        <fullName evidence="2">Uncharacterized protein</fullName>
    </submittedName>
</protein>
<dbReference type="SMART" id="SM00028">
    <property type="entry name" value="TPR"/>
    <property type="match status" value="4"/>
</dbReference>
<sequence length="538" mass="64058">MVLFKKILVLKFFLLFIFSYSQSSVSTLMDSLVIAKDKKQIIDLSLKIADELKTENFTRSQYYINLAKEHTEKLNTDASWKDFYDKTKKIYFDIDALDLFQEALLSEYNLYKNTNEEKRYKLETQLAILYSRLNDKKIALYYFNKLWKHYSDNKEYYFMAQTKTNIGNTYLNFDDAKESLIYFFDALELLKYSPKEELEITIYTNIGRAYSKLNENTKALEYLLKSEQRINKNTTADTKSWIYLCLAQLYIQTKNADQAIYFAKKSENFELTHNTFSQKDLLETLYKAYLLKKDYKEAAHYFSQYDKVRENLNIESKAVNVEKIKIDYNNKIKAQQQEIINNNKNSSLIITICILIILLLIFSILIIRYKNRISKIKLEHELKLYRETELKHQLEIRNKELAVKTIKETEQKELFQYLMTDLKKIQSNVEEKDTKNSVNYVINMLHHNSHINNWEEFELRFSNVYESFYQNLNHSHPNLSNMDKRICALIKLNLSTKEIANITKSTVRSIENSRTRLRKKMGLTNSKTDLNKYLTDLN</sequence>
<dbReference type="SUPFAM" id="SSF46894">
    <property type="entry name" value="C-terminal effector domain of the bipartite response regulators"/>
    <property type="match status" value="1"/>
</dbReference>
<dbReference type="InterPro" id="IPR011990">
    <property type="entry name" value="TPR-like_helical_dom_sf"/>
</dbReference>
<dbReference type="EMBL" id="SRPE01000018">
    <property type="protein sequence ID" value="TGN21665.1"/>
    <property type="molecule type" value="Genomic_DNA"/>
</dbReference>
<gene>
    <name evidence="2" type="ORF">E4J94_17100</name>
</gene>
<evidence type="ECO:0000313" key="3">
    <source>
        <dbReference type="Proteomes" id="UP000297998"/>
    </source>
</evidence>
<dbReference type="InterPro" id="IPR016032">
    <property type="entry name" value="Sig_transdc_resp-reg_C-effctor"/>
</dbReference>
<dbReference type="RefSeq" id="WP_135836995.1">
    <property type="nucleotide sequence ID" value="NZ_CAUQWU010000001.1"/>
</dbReference>
<dbReference type="Proteomes" id="UP000297998">
    <property type="component" value="Unassembled WGS sequence"/>
</dbReference>
<keyword evidence="3" id="KW-1185">Reference proteome</keyword>
<dbReference type="OrthoDB" id="1523128at2"/>
<reference evidence="2 3" key="1">
    <citation type="submission" date="2019-03" db="EMBL/GenBank/DDBJ databases">
        <title>Empedobacter tilapiae sp. nov., isolated from an intestine of Nile tilapia Oreochromis niloticus.</title>
        <authorList>
            <person name="Kim Y.-O."/>
            <person name="Yoon J.-H."/>
        </authorList>
    </citation>
    <scope>NUCLEOTIDE SEQUENCE [LARGE SCALE GENOMIC DNA]</scope>
    <source>
        <strain evidence="2 3">MRS2</strain>
    </source>
</reference>
<dbReference type="GO" id="GO:0003677">
    <property type="term" value="F:DNA binding"/>
    <property type="evidence" value="ECO:0007669"/>
    <property type="project" value="InterPro"/>
</dbReference>
<dbReference type="Gene3D" id="1.25.40.10">
    <property type="entry name" value="Tetratricopeptide repeat domain"/>
    <property type="match status" value="1"/>
</dbReference>
<keyword evidence="1" id="KW-1133">Transmembrane helix</keyword>
<dbReference type="Gene3D" id="1.10.10.10">
    <property type="entry name" value="Winged helix-like DNA-binding domain superfamily/Winged helix DNA-binding domain"/>
    <property type="match status" value="1"/>
</dbReference>
<keyword evidence="1" id="KW-0472">Membrane</keyword>